<dbReference type="Gene3D" id="3.30.565.10">
    <property type="entry name" value="Histidine kinase-like ATPase, C-terminal domain"/>
    <property type="match status" value="1"/>
</dbReference>
<dbReference type="Pfam" id="PF25794">
    <property type="entry name" value="SACS"/>
    <property type="match status" value="1"/>
</dbReference>
<dbReference type="InterPro" id="IPR036890">
    <property type="entry name" value="HATPase_C_sf"/>
</dbReference>
<dbReference type="InterPro" id="IPR058210">
    <property type="entry name" value="SACS/Nov_dom"/>
</dbReference>
<dbReference type="RefSeq" id="XP_033401812.1">
    <property type="nucleotide sequence ID" value="XM_033538658.1"/>
</dbReference>
<dbReference type="Pfam" id="PF12449">
    <property type="entry name" value="DUF3684"/>
    <property type="match status" value="1"/>
</dbReference>
<dbReference type="Proteomes" id="UP000799438">
    <property type="component" value="Unassembled WGS sequence"/>
</dbReference>
<dbReference type="OrthoDB" id="10031156at2759"/>
<feature type="region of interest" description="Disordered" evidence="1">
    <location>
        <begin position="1523"/>
        <end position="1562"/>
    </location>
</feature>
<dbReference type="InterPro" id="IPR022155">
    <property type="entry name" value="DUF3684"/>
</dbReference>
<name>A0A6A6BQ34_9PEZI</name>
<feature type="compositionally biased region" description="Gly residues" evidence="1">
    <location>
        <begin position="1535"/>
        <end position="1545"/>
    </location>
</feature>
<sequence length="1761" mass="197529">MSKAPDFARMRELTMQDGQDDMVTVNTRALIDKVLARYSAEFTTLRELVQNAADAGATTATIRFETLPSTRVRLPDTQDQSALLRHVVKNHTLRSLSVSNNGKPFTDADWARLRCIAEGNPDETKIGAFGVGFYSVFSECDTPFVISGDKTMAFYWRGNTLAVKTSALPAGQASGDTSFILDYRTSEKDVDITPSPVPDLLELSKFLTTSLTFLALQKIQLFVDDYKIMELTKTMSDAVSVPLPSNIGTTSSHNLMKIRDIVHENAKITASWCNIIGWDRKEPSQEPVVEEPIISAPSFKGFFKKTFNIGSASQKEQEQKLAQERAAAEQKAVAEDSAGISTATVTLHLSTINITSNVPSRLANELLRATKKQPPKQTRLAILTTPHAEWKKSVTNSSGLTVERTGELFASALPTHQGRIFIGFSTGQTTGYQCHIFAPSLIPTVERESIDLSNRHVSTWNESTLEIAGIACRIAFSRQMSAIKAQLTEDVKLSGNTKTTLEQVSKLIPKANHLLNQYTSRESTPFAQVGKYIDEGFWRASKSFEILSTCGVLPAKEVRVFAQRLAFLRDFPFVPEKVLDDAEGFIQRLLRRGFISQLTIEDISRKLEDKPLDEDEMREFLHWVANMSSSNAVEKHDLKQLFNAAILTVDQSIIALGSINFYLIPSKYPPDLSYPDSCMPLKYTKDFSRVQLEGFGWQELPVEEWIRHLLQFNQLTSAKSITKDPEFASLVLKVISKQWDHMKAQQRADIVNLLRPHPVMPTKNGMQKPQETYEPNVKIFDDLPNLVVTGLKPKLLEALGLRRTIDMDYLFNRLLATPDKDSTGSGPKWSHMDVIEYLADVKDAIPAKDRLILADKKMWPIENYPGVKSDTTRLYSLREIYEPSKDNKELGLPVIKWRANVEYKPLDTKGKFLKEIGLRRFPDWSKVIEMIAYAVKTSDAAYYETVIRYFISNRSQWPTATPSALADKELLPVEGIPFPYLVPPTACVTNRGASIFGYNILRADLIPHAATFGVSRDPPIEFCVQRLIRAPPRSKQDAAIYFGYMASRIADIQGQREVAKSLGEAPIVPIPGQHDASKVRHIPPQSCYVGESKEYGAILNFVDFGSISNSFLRSVGAKDKPNILELARMVVDNPAKVLKELGAEKYQGLLKQFAVNYRDIKGEKTLWNSFKTYPILLALKDEPVLDEKAGVKSETTHFEDEDDDEDSVVRQVMVRAAANQIVTRDNVQYYAVFRGSLLVAPEDEDLEKFYMLLGAEKLSDRVQVEKVPGNPVYDGQKKADKLKALILERVPIFLINFIKDQIFHDSRWLEHNLDVKVVSHLTHRLQAPGMRAVSLKMSAGLVVQKGGMMTARSIILYVTDDYDFFEVSRELVPLLLKRQNPKHETLILETILSNSLRRLRDKGYDVHRILARKEKHQARLAEEEKQRITELEKQRAEEAEKQQAIARQAPVPGQRQSQQFEGTQLEDTKRENARPQTPDKPKMPGAFGSPDDHQPSERQMAQQRPGEDNALARTRNSFMQKFREFTGNNTPNTGTSGGVSRGGEAGMPNDNSPNNPTQTSKDLQTNLNDAIKSCRAHNSSQVKSAGETKEIGEAKGSYCDTRPAKDLSRWYTEQNGMTVFLSSGSSHAVLSANDAAFKNGIVAFSQLLAHVARVFQLDPRIVNIFYEDVGSTIAFNQGGALFFNYHYFQTLHLPHNMVDRAKMVEAMVFWWEAFCHEIAHNLSSDHSAAHVFYEGSLIKQTFNRMMMLAAGQGVEAAVAAA</sequence>
<organism evidence="3 4">
    <name type="scientific">Aplosporella prunicola CBS 121167</name>
    <dbReference type="NCBI Taxonomy" id="1176127"/>
    <lineage>
        <taxon>Eukaryota</taxon>
        <taxon>Fungi</taxon>
        <taxon>Dikarya</taxon>
        <taxon>Ascomycota</taxon>
        <taxon>Pezizomycotina</taxon>
        <taxon>Dothideomycetes</taxon>
        <taxon>Dothideomycetes incertae sedis</taxon>
        <taxon>Botryosphaeriales</taxon>
        <taxon>Aplosporellaceae</taxon>
        <taxon>Aplosporella</taxon>
    </lineage>
</organism>
<evidence type="ECO:0000259" key="2">
    <source>
        <dbReference type="Pfam" id="PF25794"/>
    </source>
</evidence>
<feature type="compositionally biased region" description="Basic and acidic residues" evidence="1">
    <location>
        <begin position="1466"/>
        <end position="1482"/>
    </location>
</feature>
<evidence type="ECO:0000256" key="1">
    <source>
        <dbReference type="SAM" id="MobiDB-lite"/>
    </source>
</evidence>
<dbReference type="EMBL" id="ML995476">
    <property type="protein sequence ID" value="KAF2146100.1"/>
    <property type="molecule type" value="Genomic_DNA"/>
</dbReference>
<keyword evidence="4" id="KW-1185">Reference proteome</keyword>
<evidence type="ECO:0000313" key="4">
    <source>
        <dbReference type="Proteomes" id="UP000799438"/>
    </source>
</evidence>
<dbReference type="PANTHER" id="PTHR47839">
    <property type="entry name" value="DOMAIN PROTEIN, PUTATIVE (AFU_ORTHOLOGUE AFUA_6G04830)-RELATED"/>
    <property type="match status" value="1"/>
</dbReference>
<dbReference type="SUPFAM" id="SSF55874">
    <property type="entry name" value="ATPase domain of HSP90 chaperone/DNA topoisomerase II/histidine kinase"/>
    <property type="match status" value="1"/>
</dbReference>
<accession>A0A6A6BQ34</accession>
<reference evidence="3" key="1">
    <citation type="journal article" date="2020" name="Stud. Mycol.">
        <title>101 Dothideomycetes genomes: a test case for predicting lifestyles and emergence of pathogens.</title>
        <authorList>
            <person name="Haridas S."/>
            <person name="Albert R."/>
            <person name="Binder M."/>
            <person name="Bloem J."/>
            <person name="Labutti K."/>
            <person name="Salamov A."/>
            <person name="Andreopoulos B."/>
            <person name="Baker S."/>
            <person name="Barry K."/>
            <person name="Bills G."/>
            <person name="Bluhm B."/>
            <person name="Cannon C."/>
            <person name="Castanera R."/>
            <person name="Culley D."/>
            <person name="Daum C."/>
            <person name="Ezra D."/>
            <person name="Gonzalez J."/>
            <person name="Henrissat B."/>
            <person name="Kuo A."/>
            <person name="Liang C."/>
            <person name="Lipzen A."/>
            <person name="Lutzoni F."/>
            <person name="Magnuson J."/>
            <person name="Mondo S."/>
            <person name="Nolan M."/>
            <person name="Ohm R."/>
            <person name="Pangilinan J."/>
            <person name="Park H.-J."/>
            <person name="Ramirez L."/>
            <person name="Alfaro M."/>
            <person name="Sun H."/>
            <person name="Tritt A."/>
            <person name="Yoshinaga Y."/>
            <person name="Zwiers L.-H."/>
            <person name="Turgeon B."/>
            <person name="Goodwin S."/>
            <person name="Spatafora J."/>
            <person name="Crous P."/>
            <person name="Grigoriev I."/>
        </authorList>
    </citation>
    <scope>NUCLEOTIDE SEQUENCE</scope>
    <source>
        <strain evidence="3">CBS 121167</strain>
    </source>
</reference>
<dbReference type="PANTHER" id="PTHR47839:SF1">
    <property type="entry name" value="DOMAIN PROTEIN, PUTATIVE (AFU_ORTHOLOGUE AFUA_6G04830)-RELATED"/>
    <property type="match status" value="1"/>
</dbReference>
<feature type="compositionally biased region" description="Basic and acidic residues" evidence="1">
    <location>
        <begin position="1431"/>
        <end position="1441"/>
    </location>
</feature>
<feature type="region of interest" description="Disordered" evidence="1">
    <location>
        <begin position="1431"/>
        <end position="1508"/>
    </location>
</feature>
<evidence type="ECO:0000313" key="3">
    <source>
        <dbReference type="EMBL" id="KAF2146100.1"/>
    </source>
</evidence>
<protein>
    <recommendedName>
        <fullName evidence="2">Sacsin/Nov domain-containing protein</fullName>
    </recommendedName>
</protein>
<feature type="compositionally biased region" description="Polar residues" evidence="1">
    <location>
        <begin position="1549"/>
        <end position="1562"/>
    </location>
</feature>
<gene>
    <name evidence="3" type="ORF">K452DRAFT_263651</name>
</gene>
<dbReference type="NCBIfam" id="NF047352">
    <property type="entry name" value="P_loop_sacsin"/>
    <property type="match status" value="1"/>
</dbReference>
<dbReference type="GeneID" id="54296154"/>
<feature type="domain" description="Sacsin/Nov" evidence="2">
    <location>
        <begin position="30"/>
        <end position="154"/>
    </location>
</feature>
<proteinExistence type="predicted"/>